<proteinExistence type="predicted"/>
<protein>
    <submittedName>
        <fullName evidence="1">Uncharacterized protein</fullName>
    </submittedName>
</protein>
<sequence length="80" mass="9368">MASGNQVLRTLREPNLANRFDWLVLTIAGIYRKCWQIENSFRLRKPELVKRLPIRDRIVMTALSTIKSNRIGTWQVDIVS</sequence>
<dbReference type="EMBL" id="MLJW01000069">
    <property type="protein sequence ID" value="OIR03100.1"/>
    <property type="molecule type" value="Genomic_DNA"/>
</dbReference>
<name>A0A1J5SN57_9ZZZZ</name>
<accession>A0A1J5SN57</accession>
<evidence type="ECO:0000313" key="1">
    <source>
        <dbReference type="EMBL" id="OIR03100.1"/>
    </source>
</evidence>
<dbReference type="AlphaFoldDB" id="A0A1J5SN57"/>
<gene>
    <name evidence="1" type="ORF">GALL_148780</name>
</gene>
<comment type="caution">
    <text evidence="1">The sequence shown here is derived from an EMBL/GenBank/DDBJ whole genome shotgun (WGS) entry which is preliminary data.</text>
</comment>
<reference evidence="1" key="1">
    <citation type="submission" date="2016-10" db="EMBL/GenBank/DDBJ databases">
        <title>Sequence of Gallionella enrichment culture.</title>
        <authorList>
            <person name="Poehlein A."/>
            <person name="Muehling M."/>
            <person name="Daniel R."/>
        </authorList>
    </citation>
    <scope>NUCLEOTIDE SEQUENCE</scope>
</reference>
<organism evidence="1">
    <name type="scientific">mine drainage metagenome</name>
    <dbReference type="NCBI Taxonomy" id="410659"/>
    <lineage>
        <taxon>unclassified sequences</taxon>
        <taxon>metagenomes</taxon>
        <taxon>ecological metagenomes</taxon>
    </lineage>
</organism>